<proteinExistence type="predicted"/>
<dbReference type="Gene3D" id="3.40.50.300">
    <property type="entry name" value="P-loop containing nucleotide triphosphate hydrolases"/>
    <property type="match status" value="1"/>
</dbReference>
<dbReference type="PANTHER" id="PTHR45759">
    <property type="entry name" value="NUCLEOLAR GTP-BINDING PROTEIN 1"/>
    <property type="match status" value="1"/>
</dbReference>
<dbReference type="GO" id="GO:0005525">
    <property type="term" value="F:GTP binding"/>
    <property type="evidence" value="ECO:0007669"/>
    <property type="project" value="InterPro"/>
</dbReference>
<evidence type="ECO:0008006" key="5">
    <source>
        <dbReference type="Google" id="ProtNLM"/>
    </source>
</evidence>
<dbReference type="AlphaFoldDB" id="A0A7S3NNS0"/>
<feature type="domain" description="G" evidence="2">
    <location>
        <begin position="241"/>
        <end position="375"/>
    </location>
</feature>
<dbReference type="InterPro" id="IPR041623">
    <property type="entry name" value="NOG1_N"/>
</dbReference>
<evidence type="ECO:0000259" key="2">
    <source>
        <dbReference type="Pfam" id="PF01926"/>
    </source>
</evidence>
<dbReference type="PRINTS" id="PR00326">
    <property type="entry name" value="GTP1OBG"/>
</dbReference>
<keyword evidence="1" id="KW-0732">Signal</keyword>
<reference evidence="4" key="1">
    <citation type="submission" date="2021-01" db="EMBL/GenBank/DDBJ databases">
        <authorList>
            <person name="Corre E."/>
            <person name="Pelletier E."/>
            <person name="Niang G."/>
            <person name="Scheremetjew M."/>
            <person name="Finn R."/>
            <person name="Kale V."/>
            <person name="Holt S."/>
            <person name="Cochrane G."/>
            <person name="Meng A."/>
            <person name="Brown T."/>
            <person name="Cohen L."/>
        </authorList>
    </citation>
    <scope>NUCLEOTIDE SEQUENCE</scope>
    <source>
        <strain evidence="4">CCMP1510</strain>
    </source>
</reference>
<sequence length="500" mass="56098">MRYIFCFLLQMLWCRCVVRPFCMSHKASRYSRYSADRREMISMNTADARNERKAAAAAAAVKLRSTGRLSQLPTVIASDELIRRAKVAATKIPYDKSIYHLSQRVRKRSREQANAIGQAVSIPVRELIQAYDLKNLEQRLHPFEFATARLTARHRTREGYMSMEDILVELKNLRNGVLETSKATIQQSKNATNTEEVILVIENLLKDVEGRIKAKAHVLNELKLLGRAFRRLPTVDLSTPTVVLVGAPNVGKSTLVRLLSTGEPTIGNYPFTTRGVSMGHVLRETDAKISQFQEKEKYDDNTQSLADMNGRHVRRRRMDIIGQVVDTPGLLARSDDETRNDMEELTLATMRFLPSAVVFVLDLSGAAGDDKSSPQDQIKVRDSLRALFPKRPWIDVVSKADLLDFKKWGSTTSTSDHQIEESRDKFDENGQLVQFVSPENIQAPPEAIFVSVKHDRGTDDLKAAVAHLHSQVAAVARAYAAAALAPRPSIIEEKQVISHS</sequence>
<evidence type="ECO:0000259" key="3">
    <source>
        <dbReference type="Pfam" id="PF17835"/>
    </source>
</evidence>
<dbReference type="Pfam" id="PF17835">
    <property type="entry name" value="NOG1_N"/>
    <property type="match status" value="1"/>
</dbReference>
<dbReference type="InterPro" id="IPR006073">
    <property type="entry name" value="GTP-bd"/>
</dbReference>
<name>A0A7S3NNS0_9STRA</name>
<protein>
    <recommendedName>
        <fullName evidence="5">OBG-type G domain-containing protein</fullName>
    </recommendedName>
</protein>
<feature type="domain" description="NOG1 N-terminal helical" evidence="3">
    <location>
        <begin position="71"/>
        <end position="236"/>
    </location>
</feature>
<dbReference type="InterPro" id="IPR027417">
    <property type="entry name" value="P-loop_NTPase"/>
</dbReference>
<feature type="signal peptide" evidence="1">
    <location>
        <begin position="1"/>
        <end position="20"/>
    </location>
</feature>
<dbReference type="Pfam" id="PF01926">
    <property type="entry name" value="MMR_HSR1"/>
    <property type="match status" value="1"/>
</dbReference>
<dbReference type="SUPFAM" id="SSF52540">
    <property type="entry name" value="P-loop containing nucleoside triphosphate hydrolases"/>
    <property type="match status" value="1"/>
</dbReference>
<evidence type="ECO:0000256" key="1">
    <source>
        <dbReference type="SAM" id="SignalP"/>
    </source>
</evidence>
<organism evidence="4">
    <name type="scientific">Aureoumbra lagunensis</name>
    <dbReference type="NCBI Taxonomy" id="44058"/>
    <lineage>
        <taxon>Eukaryota</taxon>
        <taxon>Sar</taxon>
        <taxon>Stramenopiles</taxon>
        <taxon>Ochrophyta</taxon>
        <taxon>Pelagophyceae</taxon>
        <taxon>Pelagomonadales</taxon>
        <taxon>Aureoumbra</taxon>
    </lineage>
</organism>
<dbReference type="EMBL" id="HBIJ01020501">
    <property type="protein sequence ID" value="CAE0372618.1"/>
    <property type="molecule type" value="Transcribed_RNA"/>
</dbReference>
<gene>
    <name evidence="4" type="ORF">ALAG00032_LOCUS13402</name>
</gene>
<evidence type="ECO:0000313" key="4">
    <source>
        <dbReference type="EMBL" id="CAE0372618.1"/>
    </source>
</evidence>
<feature type="chain" id="PRO_5031331311" description="OBG-type G domain-containing protein" evidence="1">
    <location>
        <begin position="21"/>
        <end position="500"/>
    </location>
</feature>
<accession>A0A7S3NNS0</accession>